<dbReference type="SUPFAM" id="SSF53383">
    <property type="entry name" value="PLP-dependent transferases"/>
    <property type="match status" value="1"/>
</dbReference>
<dbReference type="EMBL" id="QFWV02000008">
    <property type="protein sequence ID" value="RKF05977.1"/>
    <property type="molecule type" value="Genomic_DNA"/>
</dbReference>
<dbReference type="OrthoDB" id="9787096at2"/>
<evidence type="ECO:0000256" key="2">
    <source>
        <dbReference type="ARBA" id="ARBA00022898"/>
    </source>
</evidence>
<dbReference type="Pfam" id="PF03841">
    <property type="entry name" value="SelA"/>
    <property type="match status" value="1"/>
</dbReference>
<dbReference type="RefSeq" id="WP_109767507.1">
    <property type="nucleotide sequence ID" value="NZ_QFWV02000008.1"/>
</dbReference>
<dbReference type="AlphaFoldDB" id="A0A3A8A6N3"/>
<dbReference type="PANTHER" id="PTHR32328">
    <property type="entry name" value="L-SERYL-TRNA(SEC) SELENIUM TRANSFERASE"/>
    <property type="match status" value="1"/>
</dbReference>
<dbReference type="GO" id="GO:0004125">
    <property type="term" value="F:L-seryl-tRNA(Sec) selenium transferase activity"/>
    <property type="evidence" value="ECO:0007669"/>
    <property type="project" value="TreeGrafter"/>
</dbReference>
<feature type="modified residue" description="N6-(pyridoxal phosphate)lysine" evidence="4">
    <location>
        <position position="221"/>
    </location>
</feature>
<gene>
    <name evidence="5" type="ORF">DEM25_015595</name>
</gene>
<dbReference type="InterPro" id="IPR018319">
    <property type="entry name" value="SelA-like"/>
</dbReference>
<keyword evidence="6" id="KW-1185">Reference proteome</keyword>
<evidence type="ECO:0000256" key="3">
    <source>
        <dbReference type="ARBA" id="ARBA00044507"/>
    </source>
</evidence>
<dbReference type="GO" id="GO:0008483">
    <property type="term" value="F:transaminase activity"/>
    <property type="evidence" value="ECO:0007669"/>
    <property type="project" value="UniProtKB-KW"/>
</dbReference>
<comment type="cofactor">
    <cofactor evidence="1 4">
        <name>pyridoxal 5'-phosphate</name>
        <dbReference type="ChEBI" id="CHEBI:597326"/>
    </cofactor>
</comment>
<evidence type="ECO:0000313" key="6">
    <source>
        <dbReference type="Proteomes" id="UP000246132"/>
    </source>
</evidence>
<dbReference type="Proteomes" id="UP000246132">
    <property type="component" value="Unassembled WGS sequence"/>
</dbReference>
<dbReference type="InterPro" id="IPR015424">
    <property type="entry name" value="PyrdxlP-dep_Trfase"/>
</dbReference>
<proteinExistence type="inferred from homology"/>
<dbReference type="Gene3D" id="3.40.640.10">
    <property type="entry name" value="Type I PLP-dependent aspartate aminotransferase-like (Major domain)"/>
    <property type="match status" value="1"/>
</dbReference>
<evidence type="ECO:0000256" key="1">
    <source>
        <dbReference type="ARBA" id="ARBA00001933"/>
    </source>
</evidence>
<keyword evidence="2 4" id="KW-0663">Pyridoxal phosphate</keyword>
<organism evidence="5 6">
    <name type="scientific">Oceaniradius stylonematis</name>
    <dbReference type="NCBI Taxonomy" id="2184161"/>
    <lineage>
        <taxon>Bacteria</taxon>
        <taxon>Pseudomonadati</taxon>
        <taxon>Pseudomonadota</taxon>
        <taxon>Alphaproteobacteria</taxon>
        <taxon>Hyphomicrobiales</taxon>
        <taxon>Ahrensiaceae</taxon>
        <taxon>Oceaniradius</taxon>
    </lineage>
</organism>
<name>A0A3A8A6N3_9HYPH</name>
<protein>
    <submittedName>
        <fullName evidence="5">Aminotransferase class V-fold PLP-dependent enzyme</fullName>
    </submittedName>
</protein>
<comment type="similarity">
    <text evidence="3">Belongs to the SelA family.</text>
</comment>
<evidence type="ECO:0000313" key="5">
    <source>
        <dbReference type="EMBL" id="RKF05977.1"/>
    </source>
</evidence>
<keyword evidence="5" id="KW-0032">Aminotransferase</keyword>
<keyword evidence="5" id="KW-0808">Transferase</keyword>
<sequence length="406" mass="42609">MTTPTAQDPDRAFYTSRGLTPVINVSGTMTALGASIAGKPVRDATAEIMAHFVNMHQLQARASRTIAMATGAEAGCMTASASAGITLSVAACMTGVDPARAEALPKRPGEKNEVVIQLGHMCGYGAPVSQAIELAGATVCPVGQSTLVMDHQLEGALTEKTAAAVYVVSHHVVHYGQMPLEPFVRICAARGVPVIVDAASEYDLRGFLAAGADMAVYSGHKFLGGPTSGIIAGRRDLVRAAYLQNIGIGRGMKIGKESIAGAIAALEAWQTRDHAGIRAGERAALDLWHSTLTGFDGVDPKIVPDPTGNPLDRLQVEIDARRLGASAATLARVLAERNPAIVVRNHEVELGYFQLDPCNLKLGQAEQVAAALTDVFARAAQWEARPGDFDAARNGGVDGYLNWPAE</sequence>
<reference evidence="5 6" key="1">
    <citation type="journal article" date="2018" name="Int. J. Syst. Bacteriol.">
        <title>Oceaniradius stylonemae gen. nov., sp. nov., isolated from a red alga, Stylonema cornu-cervi.</title>
        <authorList>
            <person name="Jeong S."/>
        </authorList>
    </citation>
    <scope>NUCLEOTIDE SEQUENCE [LARGE SCALE GENOMIC DNA]</scope>
    <source>
        <strain evidence="5 6">StC1</strain>
    </source>
</reference>
<dbReference type="InterPro" id="IPR015421">
    <property type="entry name" value="PyrdxlP-dep_Trfase_major"/>
</dbReference>
<comment type="caution">
    <text evidence="5">The sequence shown here is derived from an EMBL/GenBank/DDBJ whole genome shotgun (WGS) entry which is preliminary data.</text>
</comment>
<accession>A0A3A8A6N3</accession>
<dbReference type="PANTHER" id="PTHR32328:SF0">
    <property type="entry name" value="L-SERYL-TRNA(SEC) SELENIUM TRANSFERASE"/>
    <property type="match status" value="1"/>
</dbReference>
<evidence type="ECO:0000256" key="4">
    <source>
        <dbReference type="PIRSR" id="PIRSR618319-50"/>
    </source>
</evidence>